<gene>
    <name evidence="2" type="ORF">J2I47_22110</name>
</gene>
<dbReference type="RefSeq" id="WP_207366794.1">
    <property type="nucleotide sequence ID" value="NZ_JAFMYV010000013.1"/>
</dbReference>
<feature type="transmembrane region" description="Helical" evidence="1">
    <location>
        <begin position="40"/>
        <end position="66"/>
    </location>
</feature>
<comment type="caution">
    <text evidence="2">The sequence shown here is derived from an EMBL/GenBank/DDBJ whole genome shotgun (WGS) entry which is preliminary data.</text>
</comment>
<reference evidence="2" key="1">
    <citation type="submission" date="2021-03" db="EMBL/GenBank/DDBJ databases">
        <title>Fibrella sp. HMF5335 genome sequencing and assembly.</title>
        <authorList>
            <person name="Kang H."/>
            <person name="Kim H."/>
            <person name="Bae S."/>
            <person name="Joh K."/>
        </authorList>
    </citation>
    <scope>NUCLEOTIDE SEQUENCE</scope>
    <source>
        <strain evidence="2">HMF5335</strain>
    </source>
</reference>
<evidence type="ECO:0000256" key="1">
    <source>
        <dbReference type="SAM" id="Phobius"/>
    </source>
</evidence>
<evidence type="ECO:0000313" key="2">
    <source>
        <dbReference type="EMBL" id="MBO0939264.1"/>
    </source>
</evidence>
<protein>
    <recommendedName>
        <fullName evidence="4">Cytochrome C biogenesis protein transmembrane region</fullName>
    </recommendedName>
</protein>
<keyword evidence="3" id="KW-1185">Reference proteome</keyword>
<dbReference type="EMBL" id="JAFMYV010000013">
    <property type="protein sequence ID" value="MBO0939264.1"/>
    <property type="molecule type" value="Genomic_DNA"/>
</dbReference>
<organism evidence="2 3">
    <name type="scientific">Fibrella rubiginis</name>
    <dbReference type="NCBI Taxonomy" id="2817060"/>
    <lineage>
        <taxon>Bacteria</taxon>
        <taxon>Pseudomonadati</taxon>
        <taxon>Bacteroidota</taxon>
        <taxon>Cytophagia</taxon>
        <taxon>Cytophagales</taxon>
        <taxon>Spirosomataceae</taxon>
        <taxon>Fibrella</taxon>
    </lineage>
</organism>
<name>A0A939K5A1_9BACT</name>
<accession>A0A939K5A1</accession>
<keyword evidence="1" id="KW-1133">Transmembrane helix</keyword>
<keyword evidence="1" id="KW-0812">Transmembrane</keyword>
<feature type="transmembrane region" description="Helical" evidence="1">
    <location>
        <begin position="6"/>
        <end position="28"/>
    </location>
</feature>
<feature type="transmembrane region" description="Helical" evidence="1">
    <location>
        <begin position="192"/>
        <end position="211"/>
    </location>
</feature>
<dbReference type="PANTHER" id="PTHR36394">
    <property type="entry name" value="OS01G0277700 PROTEIN"/>
    <property type="match status" value="1"/>
</dbReference>
<feature type="transmembrane region" description="Helical" evidence="1">
    <location>
        <begin position="78"/>
        <end position="96"/>
    </location>
</feature>
<dbReference type="PANTHER" id="PTHR36394:SF1">
    <property type="entry name" value="OS01G0277700 PROTEIN"/>
    <property type="match status" value="1"/>
</dbReference>
<dbReference type="AlphaFoldDB" id="A0A939K5A1"/>
<feature type="transmembrane region" description="Helical" evidence="1">
    <location>
        <begin position="146"/>
        <end position="171"/>
    </location>
</feature>
<evidence type="ECO:0000313" key="3">
    <source>
        <dbReference type="Proteomes" id="UP000664034"/>
    </source>
</evidence>
<proteinExistence type="predicted"/>
<sequence length="213" mass="23680">MDAIFIGSLTLSLLHALIPSHWLPFVTIGQTERWSLRQTLTVTAIAGLAHTVSTTLLGVLVSLAGWQLAENYHDLSERAIPLLLLALGIWYLMQHLRHRHVHDHIDAGSVRKHRSFSALLLSLVLAMFLSPCLEIETYFLSAGAKGWAAVWLVALIYNTITLSGMLLMVMLGRRGLQQVNAHWPGAARFEHNENLITGLTLVGLALVNFFIEF</sequence>
<evidence type="ECO:0008006" key="4">
    <source>
        <dbReference type="Google" id="ProtNLM"/>
    </source>
</evidence>
<feature type="transmembrane region" description="Helical" evidence="1">
    <location>
        <begin position="116"/>
        <end position="140"/>
    </location>
</feature>
<dbReference type="Proteomes" id="UP000664034">
    <property type="component" value="Unassembled WGS sequence"/>
</dbReference>
<keyword evidence="1" id="KW-0472">Membrane</keyword>